<dbReference type="AlphaFoldDB" id="A0A1G6IZY1"/>
<dbReference type="Proteomes" id="UP000198781">
    <property type="component" value="Unassembled WGS sequence"/>
</dbReference>
<sequence length="148" mass="15563">MSNYPTRAPRHRGLFQQFSPLNLAPAWEQYSVVKVRGVRTIALSGHAAYSNSGWTVEQAVGCIELVGAKVAGLGPMLLIGFTLGDPVEPAGFELTDTDAIGTLVLPAHCFSAYLALATGANAHFRIGGDGRLNAVGTDPSMLQLPAPM</sequence>
<accession>A0A1G6IZY1</accession>
<gene>
    <name evidence="1" type="ORF">SAMN05192589_101286</name>
</gene>
<dbReference type="OrthoDB" id="8815948at2"/>
<evidence type="ECO:0000313" key="1">
    <source>
        <dbReference type="EMBL" id="SDC12088.1"/>
    </source>
</evidence>
<reference evidence="1 2" key="1">
    <citation type="submission" date="2016-10" db="EMBL/GenBank/DDBJ databases">
        <authorList>
            <person name="de Groot N.N."/>
        </authorList>
    </citation>
    <scope>NUCLEOTIDE SEQUENCE [LARGE SCALE GENOMIC DNA]</scope>
    <source>
        <strain evidence="1 2">DSM 16619</strain>
    </source>
</reference>
<proteinExistence type="predicted"/>
<organism evidence="1 2">
    <name type="scientific">Paracidovorax valerianellae</name>
    <dbReference type="NCBI Taxonomy" id="187868"/>
    <lineage>
        <taxon>Bacteria</taxon>
        <taxon>Pseudomonadati</taxon>
        <taxon>Pseudomonadota</taxon>
        <taxon>Betaproteobacteria</taxon>
        <taxon>Burkholderiales</taxon>
        <taxon>Comamonadaceae</taxon>
        <taxon>Paracidovorax</taxon>
    </lineage>
</organism>
<evidence type="ECO:0000313" key="2">
    <source>
        <dbReference type="Proteomes" id="UP000198781"/>
    </source>
</evidence>
<protein>
    <submittedName>
        <fullName evidence="1">Uncharacterized protein</fullName>
    </submittedName>
</protein>
<keyword evidence="2" id="KW-1185">Reference proteome</keyword>
<name>A0A1G6IZY1_9BURK</name>
<dbReference type="RefSeq" id="WP_092739570.1">
    <property type="nucleotide sequence ID" value="NZ_FMZC01000001.1"/>
</dbReference>
<dbReference type="EMBL" id="FMZC01000001">
    <property type="protein sequence ID" value="SDC12088.1"/>
    <property type="molecule type" value="Genomic_DNA"/>
</dbReference>